<dbReference type="NCBIfam" id="TIGR00630">
    <property type="entry name" value="uvra"/>
    <property type="match status" value="2"/>
</dbReference>
<keyword evidence="8" id="KW-0863">Zinc-finger</keyword>
<dbReference type="Gene3D" id="3.30.1490.20">
    <property type="entry name" value="ATP-grasp fold, A domain"/>
    <property type="match status" value="1"/>
</dbReference>
<evidence type="ECO:0000256" key="7">
    <source>
        <dbReference type="ARBA" id="ARBA00022769"/>
    </source>
</evidence>
<keyword evidence="9" id="KW-0862">Zinc</keyword>
<dbReference type="Pfam" id="PF17760">
    <property type="entry name" value="UvrA_inter"/>
    <property type="match status" value="1"/>
</dbReference>
<reference evidence="18 19" key="1">
    <citation type="submission" date="2014-12" db="EMBL/GenBank/DDBJ databases">
        <title>Genomes of Geoalkalibacter ferrihydriticus and Geoalkalibacter subterraneus, two haloalkaliphilic metal-reducing members of the Geobacteraceae.</title>
        <authorList>
            <person name="Badalamenti J.P."/>
            <person name="Torres C.I."/>
            <person name="Krajmalnik-Brown R."/>
            <person name="Bond D.R."/>
        </authorList>
    </citation>
    <scope>NUCLEOTIDE SEQUENCE [LARGE SCALE GENOMIC DNA]</scope>
    <source>
        <strain evidence="18 19">DSM 17813</strain>
    </source>
</reference>
<keyword evidence="7" id="KW-0228">DNA excision</keyword>
<evidence type="ECO:0000256" key="14">
    <source>
        <dbReference type="ARBA" id="ARBA00038000"/>
    </source>
</evidence>
<comment type="similarity">
    <text evidence="14">Belongs to the ABC transporter superfamily. UvrA family.</text>
</comment>
<dbReference type="SUPFAM" id="SSF52540">
    <property type="entry name" value="P-loop containing nucleoside triphosphate hydrolases"/>
    <property type="match status" value="4"/>
</dbReference>
<feature type="domain" description="ABC transporter" evidence="17">
    <location>
        <begin position="1193"/>
        <end position="1482"/>
    </location>
</feature>
<dbReference type="GO" id="GO:0005524">
    <property type="term" value="F:ATP binding"/>
    <property type="evidence" value="ECO:0007669"/>
    <property type="project" value="UniProtKB-KW"/>
</dbReference>
<dbReference type="EMBL" id="JWJD01000002">
    <property type="protein sequence ID" value="KIH76982.1"/>
    <property type="molecule type" value="Genomic_DNA"/>
</dbReference>
<comment type="caution">
    <text evidence="18">The sequence shown here is derived from an EMBL/GenBank/DDBJ whole genome shotgun (WGS) entry which is preliminary data.</text>
</comment>
<dbReference type="Gene3D" id="1.10.8.280">
    <property type="entry name" value="ABC transporter ATPase domain-like"/>
    <property type="match status" value="1"/>
</dbReference>
<dbReference type="GO" id="GO:0006289">
    <property type="term" value="P:nucleotide-excision repair"/>
    <property type="evidence" value="ECO:0007669"/>
    <property type="project" value="InterPro"/>
</dbReference>
<evidence type="ECO:0000256" key="13">
    <source>
        <dbReference type="ARBA" id="ARBA00023204"/>
    </source>
</evidence>
<dbReference type="GO" id="GO:0003677">
    <property type="term" value="F:DNA binding"/>
    <property type="evidence" value="ECO:0007669"/>
    <property type="project" value="UniProtKB-KW"/>
</dbReference>
<keyword evidence="11" id="KW-0267">Excision nuclease</keyword>
<keyword evidence="10" id="KW-0067">ATP-binding</keyword>
<keyword evidence="4" id="KW-0677">Repeat</keyword>
<evidence type="ECO:0000256" key="4">
    <source>
        <dbReference type="ARBA" id="ARBA00022737"/>
    </source>
</evidence>
<keyword evidence="2" id="KW-0963">Cytoplasm</keyword>
<dbReference type="InterPro" id="IPR004602">
    <property type="entry name" value="UvrA"/>
</dbReference>
<dbReference type="InterPro" id="IPR003593">
    <property type="entry name" value="AAA+_ATPase"/>
</dbReference>
<dbReference type="GO" id="GO:0008270">
    <property type="term" value="F:zinc ion binding"/>
    <property type="evidence" value="ECO:0007669"/>
    <property type="project" value="UniProtKB-KW"/>
</dbReference>
<keyword evidence="19" id="KW-1185">Reference proteome</keyword>
<evidence type="ECO:0000259" key="17">
    <source>
        <dbReference type="PROSITE" id="PS50893"/>
    </source>
</evidence>
<evidence type="ECO:0000256" key="10">
    <source>
        <dbReference type="ARBA" id="ARBA00022840"/>
    </source>
</evidence>
<proteinExistence type="inferred from homology"/>
<dbReference type="RefSeq" id="WP_040098163.1">
    <property type="nucleotide sequence ID" value="NZ_JWJD01000002.1"/>
</dbReference>
<dbReference type="Gene3D" id="1.20.1580.10">
    <property type="entry name" value="ABC transporter ATPase like domain"/>
    <property type="match status" value="3"/>
</dbReference>
<gene>
    <name evidence="18" type="ORF">GFER_07900</name>
</gene>
<dbReference type="InterPro" id="IPR027417">
    <property type="entry name" value="P-loop_NTPase"/>
</dbReference>
<dbReference type="InterPro" id="IPR041552">
    <property type="entry name" value="UvrA_DNA-bd"/>
</dbReference>
<dbReference type="PANTHER" id="PTHR43152">
    <property type="entry name" value="UVRABC SYSTEM PROTEIN A"/>
    <property type="match status" value="1"/>
</dbReference>
<evidence type="ECO:0000313" key="18">
    <source>
        <dbReference type="EMBL" id="KIH76982.1"/>
    </source>
</evidence>
<keyword evidence="5" id="KW-0547">Nucleotide-binding</keyword>
<dbReference type="Gene3D" id="3.30.190.20">
    <property type="match status" value="1"/>
</dbReference>
<dbReference type="GO" id="GO:0016887">
    <property type="term" value="F:ATP hydrolysis activity"/>
    <property type="evidence" value="ECO:0007669"/>
    <property type="project" value="InterPro"/>
</dbReference>
<dbReference type="PROSITE" id="PS00211">
    <property type="entry name" value="ABC_TRANSPORTER_1"/>
    <property type="match status" value="2"/>
</dbReference>
<evidence type="ECO:0000256" key="5">
    <source>
        <dbReference type="ARBA" id="ARBA00022741"/>
    </source>
</evidence>
<evidence type="ECO:0000256" key="8">
    <source>
        <dbReference type="ARBA" id="ARBA00022771"/>
    </source>
</evidence>
<protein>
    <recommendedName>
        <fullName evidence="15">UvrABC system protein A</fullName>
    </recommendedName>
    <alternativeName>
        <fullName evidence="16">Excinuclease ABC subunit A</fullName>
    </alternativeName>
</protein>
<dbReference type="InterPro" id="IPR017871">
    <property type="entry name" value="ABC_transporter-like_CS"/>
</dbReference>
<evidence type="ECO:0000256" key="1">
    <source>
        <dbReference type="ARBA" id="ARBA00004496"/>
    </source>
</evidence>
<sequence length="1859" mass="203308">MSANQIRVVGACQNNLKNLNLDLPLGELIVITGVSGSGKSSLAFDTIYAEGQRRYVETFSPYARQFLDRMDKPRVERIEGIPPAIAIDQTNPVRTSRSTVGTMTELTDHLKLLFARGARLFCRGCGRPVVRDTPESAATALLGESENRRALITFGVTVPRNFTVAEIRQHLAAQGYTRFHSEEESSLEVIQDRVTLSPERRGRLAESLEAAFKAGHGRLNVVLLDADGTPAAVRRFSTELHCAECDLAYHAPQPNLFSFNSPMGACDTCRGFGRTLGIDYALVIPDADKSLAEGAVKPFQTQSNRECQDDLLRFARQAQIPVDVPWRELNERQRAWVIDGEGRWEDGLWYGVSGFFDWLESKSYKMHIRVLLSKYRSYDRCPDCRGARLKPDALLWRLGGKSAADRVLPPQQRFRPAGADLAPEVLAGLPGLCLHDLMLLPIERCLEFFSHLQLPAPLDEAADLLLGEIRTRLAYLVEVGLPYLSLDRQSRTLSGGEVQRINLTTALGTSLVNTLFVLDEPSIGLHPRDMGRVIGVLQRLRDAGNSLLVVEHDPQVMLTADRVLDIGPGPGHKGGEVVFFGTPEELLRDSRSLTAQYLNGRKSVAAPSRQNAAATSPPALLQIRGAAAHNLKGVDVDIPLGRLVVVTGVSGSGKSTLVQDVLYQALCKLKGKPVEAPGAHEAIIGHEQISDVVLVDQSSIGRTTRSNPASYVGAFDAIRKAFAAELPARERGYTAGTFSFNSGQGRCPTCGGNGFEHVEMQFLSDVYLRCPDCNGRRYRAEILEIKLHPARGGPGRSIAEVLELTVAEALDFFADRPDVLRGLEPLRAVGLDYLSLGQPVPTLSGGEAQRLKLAGHLAAHRGGKKKVQSSTLFLFDEPTTGLHFDDIARLLGALRQLQDEGHSLLVIEHNLDVIAAADWLIDLGPEGGEGGGRLVCAGPPEEVKNCPTSHTGTALRLYLEQLRQTRNQEVRALPQHSAPTGPEERLAPGQHEGRICIHGAREHNLKNIDICLPRDQFTVITGMSGSGKSTLAFDILFAEGQRRYLESLNAYARQFVQPAARPDMDALFGIPPTVAIEQRTSRGGRKSTVATLTEIYHFLRLLFVKLGVQHCPTCEVAIEPQSREAIVARLLRGRRGRRVSLLAPLVTARKGYYTDLAKWAAGKGFSHLRVDGVDTPTDNWPRLDRFREHNIELPAGDMVLAPEHEEELRALLDLALDYGKGVVQVLDEDGGPPAIFSTRRACPGCGRSFEEPDPRLFSFNSKHGWCESCFGTGLLLPGFDAEQSGEEIWWNAWWEGVEQPCPSCDGRRLRPEALAVRFHGRDIAELSALSIAAAEEFFRTLELAGREADIARDILPELRARFAFLREVGLSYLSLDRAAPTLSGGEAQRIRLAAQLGSNLRGVCYILDEPTIGLHPRDNLMLLDTLEKLGAKGNTVVVVEHDDETIRRARHLIDLGPGAGINGGRVVAQGSLADLMAAPESITGRFLAKPLYHPLVKRRATTRRTPGVEIVGAHLHNLQQVSVSLPLERLVAVTGVSGSGKSTLVRSVLHDNLRRLLAERGTTPGKLRGCGELRGWEKIERILEVDQTPIGKTPRSCPATYVGFWDEVRKLFAAVPEAKIRGWGPGRFSFNTKEGRCAACEGQGVQKIEMSFLPNVQVPCEQCAGLRFTAETLAVTYKDKNIGEVLGLTVNQAAEFFAAHSKIHHALCLLQDVGLGYLTLGQPSPTLSGGEAQRIKLVTELAKAPLGDAGDIPRPRIRRGSHTLYLLDEPTIGLHMADVEKLIRVLHRLVAAGNTLVVIEHNLDIIAEADWLIDLGPEGGEGGGRIVAAGTPEQVARVRKGSHTAPILKKFLKERALPK</sequence>
<dbReference type="Pfam" id="PF17755">
    <property type="entry name" value="UvrA_DNA-bind"/>
    <property type="match status" value="1"/>
</dbReference>
<dbReference type="Proteomes" id="UP000035068">
    <property type="component" value="Unassembled WGS sequence"/>
</dbReference>
<comment type="subcellular location">
    <subcellularLocation>
        <location evidence="1">Cytoplasm</location>
    </subcellularLocation>
</comment>
<name>A0A0C2HW34_9BACT</name>
<evidence type="ECO:0000256" key="11">
    <source>
        <dbReference type="ARBA" id="ARBA00022881"/>
    </source>
</evidence>
<evidence type="ECO:0000256" key="9">
    <source>
        <dbReference type="ARBA" id="ARBA00022833"/>
    </source>
</evidence>
<evidence type="ECO:0000256" key="16">
    <source>
        <dbReference type="ARBA" id="ARBA00042156"/>
    </source>
</evidence>
<evidence type="ECO:0000256" key="2">
    <source>
        <dbReference type="ARBA" id="ARBA00022490"/>
    </source>
</evidence>
<dbReference type="PANTHER" id="PTHR43152:SF3">
    <property type="entry name" value="UVRABC SYSTEM PROTEIN A"/>
    <property type="match status" value="1"/>
</dbReference>
<evidence type="ECO:0000256" key="6">
    <source>
        <dbReference type="ARBA" id="ARBA00022763"/>
    </source>
</evidence>
<keyword evidence="12" id="KW-0238">DNA-binding</keyword>
<dbReference type="SMART" id="SM00382">
    <property type="entry name" value="AAA"/>
    <property type="match status" value="4"/>
</dbReference>
<keyword evidence="13" id="KW-0234">DNA repair</keyword>
<evidence type="ECO:0000256" key="3">
    <source>
        <dbReference type="ARBA" id="ARBA00022723"/>
    </source>
</evidence>
<keyword evidence="3" id="KW-0479">Metal-binding</keyword>
<dbReference type="GO" id="GO:0004518">
    <property type="term" value="F:nuclease activity"/>
    <property type="evidence" value="ECO:0007669"/>
    <property type="project" value="UniProtKB-KW"/>
</dbReference>
<dbReference type="InterPro" id="IPR013815">
    <property type="entry name" value="ATP_grasp_subdomain_1"/>
</dbReference>
<dbReference type="GO" id="GO:0009380">
    <property type="term" value="C:excinuclease repair complex"/>
    <property type="evidence" value="ECO:0007669"/>
    <property type="project" value="InterPro"/>
</dbReference>
<organism evidence="18 19">
    <name type="scientific">Geoalkalibacter ferrihydriticus DSM 17813</name>
    <dbReference type="NCBI Taxonomy" id="1121915"/>
    <lineage>
        <taxon>Bacteria</taxon>
        <taxon>Pseudomonadati</taxon>
        <taxon>Thermodesulfobacteriota</taxon>
        <taxon>Desulfuromonadia</taxon>
        <taxon>Desulfuromonadales</taxon>
        <taxon>Geoalkalibacteraceae</taxon>
        <taxon>Geoalkalibacter</taxon>
    </lineage>
</organism>
<evidence type="ECO:0000313" key="19">
    <source>
        <dbReference type="Proteomes" id="UP000035068"/>
    </source>
</evidence>
<evidence type="ECO:0000256" key="12">
    <source>
        <dbReference type="ARBA" id="ARBA00023125"/>
    </source>
</evidence>
<accession>A0A0C2HW34</accession>
<evidence type="ECO:0000256" key="15">
    <source>
        <dbReference type="ARBA" id="ARBA00039316"/>
    </source>
</evidence>
<dbReference type="GO" id="GO:0005737">
    <property type="term" value="C:cytoplasm"/>
    <property type="evidence" value="ECO:0007669"/>
    <property type="project" value="UniProtKB-SubCell"/>
</dbReference>
<dbReference type="InterPro" id="IPR041102">
    <property type="entry name" value="UvrA_inter"/>
</dbReference>
<dbReference type="InterPro" id="IPR003439">
    <property type="entry name" value="ABC_transporter-like_ATP-bd"/>
</dbReference>
<keyword evidence="6" id="KW-0227">DNA damage</keyword>
<dbReference type="PROSITE" id="PS50893">
    <property type="entry name" value="ABC_TRANSPORTER_2"/>
    <property type="match status" value="1"/>
</dbReference>
<dbReference type="Gene3D" id="3.40.50.300">
    <property type="entry name" value="P-loop containing nucleotide triphosphate hydrolases"/>
    <property type="match status" value="5"/>
</dbReference>